<comment type="similarity">
    <text evidence="2">In the C-terminal section; belongs to the transpeptidase family.</text>
</comment>
<evidence type="ECO:0000256" key="16">
    <source>
        <dbReference type="ARBA" id="ARBA00022984"/>
    </source>
</evidence>
<evidence type="ECO:0000256" key="8">
    <source>
        <dbReference type="ARBA" id="ARBA00022645"/>
    </source>
</evidence>
<keyword evidence="11" id="KW-0808">Transferase</keyword>
<keyword evidence="14" id="KW-0133">Cell shape</keyword>
<dbReference type="FunFam" id="1.10.3810.10:FF:000001">
    <property type="entry name" value="Penicillin-binding protein 1A"/>
    <property type="match status" value="1"/>
</dbReference>
<dbReference type="GO" id="GO:0005886">
    <property type="term" value="C:plasma membrane"/>
    <property type="evidence" value="ECO:0007669"/>
    <property type="project" value="UniProtKB-SubCell"/>
</dbReference>
<keyword evidence="12" id="KW-0812">Transmembrane</keyword>
<sequence>MDRFSKRTGGLWLMPLRLLVVLAIWLPVLLAAGGGYYLAQLADEVPQTPDLERLVSSSPSAVETRTGWRLAGRRASRPIELYDLSPVTISAFLAAEDAEFFEHDAYNAKAIVRAFLANMREGDTVQGASTITQQLAKRFASREKTLRRKVKELLIARRLEATYSKTQLLETYLNTVYFGEGAFGISQASWTYFGKSASELEVAEAAVLAGLLPAPSRYNPVADPERAKSERDAVLRRMAELELLSEERARSEVARPVEVVSQRDVQPERMPYAASSALRALERHFDDKAWAEGGYTVVMSHSPVRQARARRSVRASVEALDRRQGWRGPLGRALDAEAVDSRLEQQPTNAAYVLARVVAVERERAMLRATGEKRISLALGQAKWAAPAERDRHYKRPAELEDLRDILQPNDLVTVRRGEDGWALVQPPSYEGAFVAIDSRTGGVWASVGGFDADQSIFHRAEQGCRQPGSVFKPIVYSEAISQGLTAATMLADLPKKFATGRGTIWQPKNADRDFKGYVILADALAWSRNIPTVHLMEYLGRMSVVARARKLGVRSELDTTSSVALGASCVRPVEMASVYAAFQRGGRIVDVSPVAHIRDRAGDVLVDREHFATPDWSTAARLDRLASVDKPASSGVSSEVAFIITRLLRRVVTAGTAHELPDEWQVAGKTGTTNEFDAWFVGFDGELTAASWIGSDKNERALGNGEHGATVAMPVFEGFYGDYVVEAPALWQLEPPERVVQHRIDARTGLRSRPGEPGVELPFIQGSAPTELAPTRGTRQAEQIDSLIHEF</sequence>
<comment type="catalytic activity">
    <reaction evidence="24">
        <text>[GlcNAc-(1-&gt;4)-Mur2Ac(oyl-L-Ala-gamma-D-Glu-L-Lys-D-Ala-D-Ala)](n)-di-trans,octa-cis-undecaprenyl diphosphate + beta-D-GlcNAc-(1-&gt;4)-Mur2Ac(oyl-L-Ala-gamma-D-Glu-L-Lys-D-Ala-D-Ala)-di-trans,octa-cis-undecaprenyl diphosphate = [GlcNAc-(1-&gt;4)-Mur2Ac(oyl-L-Ala-gamma-D-Glu-L-Lys-D-Ala-D-Ala)](n+1)-di-trans,octa-cis-undecaprenyl diphosphate + di-trans,octa-cis-undecaprenyl diphosphate + H(+)</text>
        <dbReference type="Rhea" id="RHEA:23708"/>
        <dbReference type="Rhea" id="RHEA-COMP:9602"/>
        <dbReference type="Rhea" id="RHEA-COMP:9603"/>
        <dbReference type="ChEBI" id="CHEBI:15378"/>
        <dbReference type="ChEBI" id="CHEBI:58405"/>
        <dbReference type="ChEBI" id="CHEBI:60033"/>
        <dbReference type="ChEBI" id="CHEBI:78435"/>
        <dbReference type="EC" id="2.4.99.28"/>
    </reaction>
</comment>
<dbReference type="Proteomes" id="UP000315995">
    <property type="component" value="Chromosome"/>
</dbReference>
<proteinExistence type="inferred from homology"/>
<keyword evidence="6" id="KW-1003">Cell membrane</keyword>
<keyword evidence="13" id="KW-0378">Hydrolase</keyword>
<evidence type="ECO:0000256" key="10">
    <source>
        <dbReference type="ARBA" id="ARBA00022676"/>
    </source>
</evidence>
<evidence type="ECO:0000256" key="2">
    <source>
        <dbReference type="ARBA" id="ARBA00007090"/>
    </source>
</evidence>
<feature type="domain" description="Glycosyl transferase family 51" evidence="26">
    <location>
        <begin position="73"/>
        <end position="238"/>
    </location>
</feature>
<comment type="subcellular location">
    <subcellularLocation>
        <location evidence="1">Cell inner membrane</location>
        <topology evidence="1">Single-pass type II membrane protein</topology>
    </subcellularLocation>
</comment>
<organism evidence="28 29">
    <name type="scientific">Persicimonas caeni</name>
    <dbReference type="NCBI Taxonomy" id="2292766"/>
    <lineage>
        <taxon>Bacteria</taxon>
        <taxon>Deltaproteobacteria</taxon>
        <taxon>Bradymonadales</taxon>
        <taxon>Bradymonadaceae</taxon>
        <taxon>Persicimonas</taxon>
    </lineage>
</organism>
<keyword evidence="18" id="KW-0472">Membrane</keyword>
<evidence type="ECO:0000256" key="19">
    <source>
        <dbReference type="ARBA" id="ARBA00023251"/>
    </source>
</evidence>
<evidence type="ECO:0000256" key="23">
    <source>
        <dbReference type="ARBA" id="ARBA00044770"/>
    </source>
</evidence>
<keyword evidence="16" id="KW-0573">Peptidoglycan synthesis</keyword>
<keyword evidence="15" id="KW-0735">Signal-anchor</keyword>
<protein>
    <recommendedName>
        <fullName evidence="5">Penicillin-binding protein 1A</fullName>
        <ecNumber evidence="23">2.4.99.28</ecNumber>
        <ecNumber evidence="4">3.4.16.4</ecNumber>
    </recommendedName>
</protein>
<name>A0A4Y6PXL7_PERCE</name>
<dbReference type="AlphaFoldDB" id="A0A4Y6PXL7"/>
<evidence type="ECO:0000256" key="20">
    <source>
        <dbReference type="ARBA" id="ARBA00023268"/>
    </source>
</evidence>
<dbReference type="Gene3D" id="3.40.710.10">
    <property type="entry name" value="DD-peptidase/beta-lactamase superfamily"/>
    <property type="match status" value="1"/>
</dbReference>
<evidence type="ECO:0000256" key="7">
    <source>
        <dbReference type="ARBA" id="ARBA00022519"/>
    </source>
</evidence>
<evidence type="ECO:0000256" key="12">
    <source>
        <dbReference type="ARBA" id="ARBA00022692"/>
    </source>
</evidence>
<dbReference type="InterPro" id="IPR001264">
    <property type="entry name" value="Glyco_trans_51"/>
</dbReference>
<feature type="domain" description="Penicillin-binding protein transpeptidase" evidence="25">
    <location>
        <begin position="432"/>
        <end position="703"/>
    </location>
</feature>
<dbReference type="RefSeq" id="WP_141199202.1">
    <property type="nucleotide sequence ID" value="NZ_CP041186.1"/>
</dbReference>
<accession>A0A5B8YE78</accession>
<dbReference type="EMBL" id="CP041186">
    <property type="protein sequence ID" value="QDG52737.1"/>
    <property type="molecule type" value="Genomic_DNA"/>
</dbReference>
<dbReference type="GO" id="GO:0008658">
    <property type="term" value="F:penicillin binding"/>
    <property type="evidence" value="ECO:0007669"/>
    <property type="project" value="InterPro"/>
</dbReference>
<evidence type="ECO:0000256" key="11">
    <source>
        <dbReference type="ARBA" id="ARBA00022679"/>
    </source>
</evidence>
<evidence type="ECO:0000259" key="26">
    <source>
        <dbReference type="Pfam" id="PF00912"/>
    </source>
</evidence>
<dbReference type="InterPro" id="IPR012338">
    <property type="entry name" value="Beta-lactam/transpept-like"/>
</dbReference>
<dbReference type="GO" id="GO:0071555">
    <property type="term" value="P:cell wall organization"/>
    <property type="evidence" value="ECO:0007669"/>
    <property type="project" value="UniProtKB-KW"/>
</dbReference>
<evidence type="ECO:0000256" key="3">
    <source>
        <dbReference type="ARBA" id="ARBA00007739"/>
    </source>
</evidence>
<dbReference type="InterPro" id="IPR050396">
    <property type="entry name" value="Glycosyltr_51/Transpeptidase"/>
</dbReference>
<evidence type="ECO:0000256" key="13">
    <source>
        <dbReference type="ARBA" id="ARBA00022801"/>
    </source>
</evidence>
<keyword evidence="9" id="KW-0645">Protease</keyword>
<dbReference type="SUPFAM" id="SSF53955">
    <property type="entry name" value="Lysozyme-like"/>
    <property type="match status" value="1"/>
</dbReference>
<dbReference type="EC" id="2.4.99.28" evidence="23"/>
<dbReference type="GO" id="GO:0006508">
    <property type="term" value="P:proteolysis"/>
    <property type="evidence" value="ECO:0007669"/>
    <property type="project" value="UniProtKB-KW"/>
</dbReference>
<dbReference type="EC" id="3.4.16.4" evidence="4"/>
<dbReference type="Gene3D" id="1.10.3810.10">
    <property type="entry name" value="Biosynthetic peptidoglycan transglycosylase-like"/>
    <property type="match status" value="1"/>
</dbReference>
<keyword evidence="7" id="KW-0997">Cell inner membrane</keyword>
<comment type="catalytic activity">
    <reaction evidence="22">
        <text>Preferential cleavage: (Ac)2-L-Lys-D-Ala-|-D-Ala. Also transpeptidation of peptidyl-alanyl moieties that are N-acyl substituents of D-alanine.</text>
        <dbReference type="EC" id="3.4.16.4"/>
    </reaction>
</comment>
<dbReference type="GO" id="GO:0008360">
    <property type="term" value="P:regulation of cell shape"/>
    <property type="evidence" value="ECO:0007669"/>
    <property type="project" value="UniProtKB-KW"/>
</dbReference>
<keyword evidence="21" id="KW-0961">Cell wall biogenesis/degradation</keyword>
<comment type="similarity">
    <text evidence="3">In the N-terminal section; belongs to the glycosyltransferase 51 family.</text>
</comment>
<evidence type="ECO:0000259" key="27">
    <source>
        <dbReference type="Pfam" id="PF17092"/>
    </source>
</evidence>
<dbReference type="GO" id="GO:0009252">
    <property type="term" value="P:peptidoglycan biosynthetic process"/>
    <property type="evidence" value="ECO:0007669"/>
    <property type="project" value="UniProtKB-UniPathway"/>
</dbReference>
<dbReference type="PANTHER" id="PTHR32282">
    <property type="entry name" value="BINDING PROTEIN TRANSPEPTIDASE, PUTATIVE-RELATED"/>
    <property type="match status" value="1"/>
</dbReference>
<dbReference type="Pfam" id="PF00905">
    <property type="entry name" value="Transpeptidase"/>
    <property type="match status" value="1"/>
</dbReference>
<dbReference type="SUPFAM" id="SSF56601">
    <property type="entry name" value="beta-lactamase/transpeptidase-like"/>
    <property type="match status" value="1"/>
</dbReference>
<dbReference type="InterPro" id="IPR012340">
    <property type="entry name" value="NA-bd_OB-fold"/>
</dbReference>
<keyword evidence="17" id="KW-1133">Transmembrane helix</keyword>
<keyword evidence="20" id="KW-0511">Multifunctional enzyme</keyword>
<evidence type="ECO:0000256" key="1">
    <source>
        <dbReference type="ARBA" id="ARBA00004249"/>
    </source>
</evidence>
<evidence type="ECO:0000256" key="9">
    <source>
        <dbReference type="ARBA" id="ARBA00022670"/>
    </source>
</evidence>
<dbReference type="InterPro" id="IPR031376">
    <property type="entry name" value="PCB_OB"/>
</dbReference>
<dbReference type="GO" id="GO:0009002">
    <property type="term" value="F:serine-type D-Ala-D-Ala carboxypeptidase activity"/>
    <property type="evidence" value="ECO:0007669"/>
    <property type="project" value="UniProtKB-EC"/>
</dbReference>
<evidence type="ECO:0000313" key="29">
    <source>
        <dbReference type="Proteomes" id="UP000315995"/>
    </source>
</evidence>
<dbReference type="GO" id="GO:0008955">
    <property type="term" value="F:peptidoglycan glycosyltransferase activity"/>
    <property type="evidence" value="ECO:0007669"/>
    <property type="project" value="UniProtKB-EC"/>
</dbReference>
<evidence type="ECO:0000256" key="14">
    <source>
        <dbReference type="ARBA" id="ARBA00022960"/>
    </source>
</evidence>
<evidence type="ECO:0000256" key="18">
    <source>
        <dbReference type="ARBA" id="ARBA00023136"/>
    </source>
</evidence>
<keyword evidence="19" id="KW-0046">Antibiotic resistance</keyword>
<dbReference type="GO" id="GO:0046677">
    <property type="term" value="P:response to antibiotic"/>
    <property type="evidence" value="ECO:0007669"/>
    <property type="project" value="UniProtKB-KW"/>
</dbReference>
<evidence type="ECO:0000256" key="22">
    <source>
        <dbReference type="ARBA" id="ARBA00034000"/>
    </source>
</evidence>
<dbReference type="Gene3D" id="2.40.50.140">
    <property type="entry name" value="Nucleic acid-binding proteins"/>
    <property type="match status" value="1"/>
</dbReference>
<keyword evidence="10" id="KW-0328">Glycosyltransferase</keyword>
<evidence type="ECO:0000256" key="17">
    <source>
        <dbReference type="ARBA" id="ARBA00022989"/>
    </source>
</evidence>
<evidence type="ECO:0000256" key="24">
    <source>
        <dbReference type="ARBA" id="ARBA00049902"/>
    </source>
</evidence>
<dbReference type="InterPro" id="IPR001460">
    <property type="entry name" value="PCN-bd_Tpept"/>
</dbReference>
<evidence type="ECO:0000256" key="5">
    <source>
        <dbReference type="ARBA" id="ARBA00018638"/>
    </source>
</evidence>
<dbReference type="Pfam" id="PF17092">
    <property type="entry name" value="PCB_OB"/>
    <property type="match status" value="1"/>
</dbReference>
<accession>A0A4Y6PXL7</accession>
<keyword evidence="29" id="KW-1185">Reference proteome</keyword>
<evidence type="ECO:0000256" key="21">
    <source>
        <dbReference type="ARBA" id="ARBA00023316"/>
    </source>
</evidence>
<evidence type="ECO:0000256" key="15">
    <source>
        <dbReference type="ARBA" id="ARBA00022968"/>
    </source>
</evidence>
<evidence type="ECO:0000256" key="4">
    <source>
        <dbReference type="ARBA" id="ARBA00012448"/>
    </source>
</evidence>
<feature type="domain" description="Penicillin-binding protein OB-like" evidence="27">
    <location>
        <begin position="333"/>
        <end position="428"/>
    </location>
</feature>
<keyword evidence="8" id="KW-0121">Carboxypeptidase</keyword>
<evidence type="ECO:0000259" key="25">
    <source>
        <dbReference type="Pfam" id="PF00905"/>
    </source>
</evidence>
<dbReference type="UniPathway" id="UPA00219"/>
<reference evidence="28 29" key="1">
    <citation type="submission" date="2019-06" db="EMBL/GenBank/DDBJ databases">
        <title>Persicimonas caeni gen. nov., sp. nov., a predatory bacterium isolated from solar saltern.</title>
        <authorList>
            <person name="Wang S."/>
        </authorList>
    </citation>
    <scope>NUCLEOTIDE SEQUENCE [LARGE SCALE GENOMIC DNA]</scope>
    <source>
        <strain evidence="28 29">YN101</strain>
    </source>
</reference>
<evidence type="ECO:0000313" key="28">
    <source>
        <dbReference type="EMBL" id="QDG52737.1"/>
    </source>
</evidence>
<dbReference type="InterPro" id="IPR023346">
    <property type="entry name" value="Lysozyme-like_dom_sf"/>
</dbReference>
<dbReference type="GO" id="GO:0030288">
    <property type="term" value="C:outer membrane-bounded periplasmic space"/>
    <property type="evidence" value="ECO:0007669"/>
    <property type="project" value="TreeGrafter"/>
</dbReference>
<gene>
    <name evidence="28" type="ORF">FIV42_18920</name>
</gene>
<dbReference type="OrthoDB" id="9766909at2"/>
<dbReference type="InterPro" id="IPR036950">
    <property type="entry name" value="PBP_transglycosylase"/>
</dbReference>
<dbReference type="PANTHER" id="PTHR32282:SF27">
    <property type="entry name" value="PENICILLIN-BINDING PROTEIN 1A"/>
    <property type="match status" value="1"/>
</dbReference>
<evidence type="ECO:0000256" key="6">
    <source>
        <dbReference type="ARBA" id="ARBA00022475"/>
    </source>
</evidence>
<dbReference type="Pfam" id="PF00912">
    <property type="entry name" value="Transgly"/>
    <property type="match status" value="1"/>
</dbReference>